<keyword evidence="3" id="KW-1005">Bacterial flagellum biogenesis</keyword>
<comment type="subcellular location">
    <subcellularLocation>
        <location evidence="1">Cytoplasm</location>
        <location evidence="1">Cytosol</location>
    </subcellularLocation>
</comment>
<dbReference type="EMBL" id="JACSQG010000008">
    <property type="protein sequence ID" value="MBD7978345.1"/>
    <property type="molecule type" value="Genomic_DNA"/>
</dbReference>
<dbReference type="InterPro" id="IPR008622">
    <property type="entry name" value="FliT"/>
</dbReference>
<keyword evidence="8" id="KW-1185">Reference proteome</keyword>
<evidence type="ECO:0000313" key="7">
    <source>
        <dbReference type="EMBL" id="MBD7978345.1"/>
    </source>
</evidence>
<evidence type="ECO:0000256" key="6">
    <source>
        <dbReference type="SAM" id="Coils"/>
    </source>
</evidence>
<proteinExistence type="predicted"/>
<gene>
    <name evidence="7" type="ORF">H9642_14265</name>
</gene>
<dbReference type="Pfam" id="PF05400">
    <property type="entry name" value="FliT"/>
    <property type="match status" value="1"/>
</dbReference>
<keyword evidence="7" id="KW-0966">Cell projection</keyword>
<protein>
    <recommendedName>
        <fullName evidence="5">Flagellar protein FliT</fullName>
    </recommendedName>
</protein>
<keyword evidence="4" id="KW-0143">Chaperone</keyword>
<keyword evidence="2" id="KW-0963">Cytoplasm</keyword>
<evidence type="ECO:0000256" key="1">
    <source>
        <dbReference type="ARBA" id="ARBA00004514"/>
    </source>
</evidence>
<dbReference type="RefSeq" id="WP_251837127.1">
    <property type="nucleotide sequence ID" value="NZ_JACSQG010000008.1"/>
</dbReference>
<evidence type="ECO:0000313" key="8">
    <source>
        <dbReference type="Proteomes" id="UP000611945"/>
    </source>
</evidence>
<sequence>MQEAIKSLESARSALREALERQDWNAIGELDSMCRAVVDEVMAQGAEGGAELVENLGELLELYREVLEACEKEKQQVGSELRQLHQSTSGVKAYQASE</sequence>
<evidence type="ECO:0000256" key="5">
    <source>
        <dbReference type="ARBA" id="ARBA00093797"/>
    </source>
</evidence>
<dbReference type="Proteomes" id="UP000611945">
    <property type="component" value="Unassembled WGS sequence"/>
</dbReference>
<reference evidence="7 8" key="1">
    <citation type="submission" date="2020-08" db="EMBL/GenBank/DDBJ databases">
        <title>A Genomic Blueprint of the Chicken Gut Microbiome.</title>
        <authorList>
            <person name="Gilroy R."/>
            <person name="Ravi A."/>
            <person name="Getino M."/>
            <person name="Pursley I."/>
            <person name="Horton D.L."/>
            <person name="Alikhan N.-F."/>
            <person name="Baker D."/>
            <person name="Gharbi K."/>
            <person name="Hall N."/>
            <person name="Watson M."/>
            <person name="Adriaenssens E.M."/>
            <person name="Foster-Nyarko E."/>
            <person name="Jarju S."/>
            <person name="Secka A."/>
            <person name="Antonio M."/>
            <person name="Oren A."/>
            <person name="Chaudhuri R."/>
            <person name="La Ragione R.M."/>
            <person name="Hildebrand F."/>
            <person name="Pallen M.J."/>
        </authorList>
    </citation>
    <scope>NUCLEOTIDE SEQUENCE [LARGE SCALE GENOMIC DNA]</scope>
    <source>
        <strain evidence="7 8">Sa2CUA2</strain>
    </source>
</reference>
<keyword evidence="6" id="KW-0175">Coiled coil</keyword>
<organism evidence="7 8">
    <name type="scientific">Serpens gallinarum</name>
    <dbReference type="NCBI Taxonomy" id="2763075"/>
    <lineage>
        <taxon>Bacteria</taxon>
        <taxon>Pseudomonadati</taxon>
        <taxon>Pseudomonadota</taxon>
        <taxon>Gammaproteobacteria</taxon>
        <taxon>Pseudomonadales</taxon>
        <taxon>Pseudomonadaceae</taxon>
        <taxon>Pseudomonas</taxon>
    </lineage>
</organism>
<comment type="caution">
    <text evidence="7">The sequence shown here is derived from an EMBL/GenBank/DDBJ whole genome shotgun (WGS) entry which is preliminary data.</text>
</comment>
<evidence type="ECO:0000256" key="2">
    <source>
        <dbReference type="ARBA" id="ARBA00022490"/>
    </source>
</evidence>
<keyword evidence="7" id="KW-0969">Cilium</keyword>
<evidence type="ECO:0000256" key="3">
    <source>
        <dbReference type="ARBA" id="ARBA00022795"/>
    </source>
</evidence>
<feature type="coiled-coil region" evidence="6">
    <location>
        <begin position="53"/>
        <end position="87"/>
    </location>
</feature>
<accession>A0ABR8TS86</accession>
<keyword evidence="7" id="KW-0282">Flagellum</keyword>
<evidence type="ECO:0000256" key="4">
    <source>
        <dbReference type="ARBA" id="ARBA00023186"/>
    </source>
</evidence>
<name>A0ABR8TS86_9PSED</name>